<keyword evidence="2" id="KW-0812">Transmembrane</keyword>
<comment type="caution">
    <text evidence="3">The sequence shown here is derived from an EMBL/GenBank/DDBJ whole genome shotgun (WGS) entry which is preliminary data.</text>
</comment>
<feature type="transmembrane region" description="Helical" evidence="2">
    <location>
        <begin position="51"/>
        <end position="73"/>
    </location>
</feature>
<keyword evidence="2" id="KW-1133">Transmembrane helix</keyword>
<dbReference type="RefSeq" id="WP_056863732.1">
    <property type="nucleotide sequence ID" value="NZ_BAAAMM010000010.1"/>
</dbReference>
<evidence type="ECO:0000256" key="1">
    <source>
        <dbReference type="SAM" id="MobiDB-lite"/>
    </source>
</evidence>
<keyword evidence="2" id="KW-0472">Membrane</keyword>
<protein>
    <submittedName>
        <fullName evidence="3">Uncharacterized protein</fullName>
    </submittedName>
</protein>
<evidence type="ECO:0000313" key="3">
    <source>
        <dbReference type="EMBL" id="MEQ7847970.1"/>
    </source>
</evidence>
<reference evidence="3 4" key="1">
    <citation type="submission" date="2024-02" db="EMBL/GenBank/DDBJ databases">
        <title>Full genome sequence of Nocardioides kribbensis.</title>
        <authorList>
            <person name="Poletto B.L."/>
            <person name="Silva G."/>
            <person name="Galante D."/>
            <person name="Campos K.R."/>
            <person name="Santos M.B.N."/>
            <person name="Sacchi C.T."/>
        </authorList>
    </citation>
    <scope>NUCLEOTIDE SEQUENCE [LARGE SCALE GENOMIC DNA]</scope>
    <source>
        <strain evidence="3 4">O4R</strain>
    </source>
</reference>
<dbReference type="Proteomes" id="UP001482520">
    <property type="component" value="Unassembled WGS sequence"/>
</dbReference>
<accession>A0ABV1NZR9</accession>
<name>A0ABV1NZR9_9ACTN</name>
<evidence type="ECO:0000256" key="2">
    <source>
        <dbReference type="SAM" id="Phobius"/>
    </source>
</evidence>
<proteinExistence type="predicted"/>
<feature type="region of interest" description="Disordered" evidence="1">
    <location>
        <begin position="84"/>
        <end position="121"/>
    </location>
</feature>
<dbReference type="InterPro" id="IPR006311">
    <property type="entry name" value="TAT_signal"/>
</dbReference>
<organism evidence="3 4">
    <name type="scientific">Nocardioides kribbensis</name>
    <dbReference type="NCBI Taxonomy" id="305517"/>
    <lineage>
        <taxon>Bacteria</taxon>
        <taxon>Bacillati</taxon>
        <taxon>Actinomycetota</taxon>
        <taxon>Actinomycetes</taxon>
        <taxon>Propionibacteriales</taxon>
        <taxon>Nocardioidaceae</taxon>
        <taxon>Nocardioides</taxon>
    </lineage>
</organism>
<gene>
    <name evidence="3" type="ORF">V6R90_11845</name>
</gene>
<dbReference type="PROSITE" id="PS51318">
    <property type="entry name" value="TAT"/>
    <property type="match status" value="1"/>
</dbReference>
<dbReference type="EMBL" id="JBEGDP010000012">
    <property type="protein sequence ID" value="MEQ7847970.1"/>
    <property type="molecule type" value="Genomic_DNA"/>
</dbReference>
<sequence>MTHHLAALLRRSAVVGTTALVGVLGGVALAGPASADVPVGWSDPDAVDPLHAILVLGGIPLLMLIALVAMIYVPPLVRGERIAPGAPPVQNQWIGGPRKTTAELAAPDTDESQAGGARARW</sequence>
<evidence type="ECO:0000313" key="4">
    <source>
        <dbReference type="Proteomes" id="UP001482520"/>
    </source>
</evidence>
<keyword evidence="4" id="KW-1185">Reference proteome</keyword>